<gene>
    <name evidence="1" type="ORF">H7T88_18740</name>
</gene>
<evidence type="ECO:0000313" key="1">
    <source>
        <dbReference type="EMBL" id="MBY0205265.1"/>
    </source>
</evidence>
<organism evidence="1 2">
    <name type="scientific">Paenibacillus cucumis</name>
    <name type="common">ex Kampfer et al. 2016</name>
    <dbReference type="NCBI Taxonomy" id="1776858"/>
    <lineage>
        <taxon>Bacteria</taxon>
        <taxon>Bacillati</taxon>
        <taxon>Bacillota</taxon>
        <taxon>Bacilli</taxon>
        <taxon>Bacillales</taxon>
        <taxon>Paenibacillaceae</taxon>
        <taxon>Paenibacillus</taxon>
    </lineage>
</organism>
<evidence type="ECO:0000313" key="2">
    <source>
        <dbReference type="Proteomes" id="UP000706031"/>
    </source>
</evidence>
<reference evidence="1 2" key="1">
    <citation type="submission" date="2020-08" db="EMBL/GenBank/DDBJ databases">
        <title>Fungal Genomes of the International Space Station.</title>
        <authorList>
            <person name="Seuylemezian A."/>
            <person name="Singh N.K."/>
            <person name="Wood J."/>
            <person name="Venkateswaran K."/>
        </authorList>
    </citation>
    <scope>NUCLEOTIDE SEQUENCE [LARGE SCALE GENOMIC DNA]</scope>
    <source>
        <strain evidence="1 2">S/N-304-OC-R4</strain>
    </source>
</reference>
<comment type="caution">
    <text evidence="1">The sequence shown here is derived from an EMBL/GenBank/DDBJ whole genome shotgun (WGS) entry which is preliminary data.</text>
</comment>
<keyword evidence="2" id="KW-1185">Reference proteome</keyword>
<dbReference type="EMBL" id="JACLIC010000031">
    <property type="protein sequence ID" value="MBY0205265.1"/>
    <property type="molecule type" value="Genomic_DNA"/>
</dbReference>
<proteinExistence type="predicted"/>
<sequence>MENIDLSQYQVKEVIQPEIERDALDDRMDQIYPIMQDRSIPEKNKVLLQQEYNQLMDMKVKKVLSGPLPTMVLERK</sequence>
<dbReference type="RefSeq" id="WP_221789774.1">
    <property type="nucleotide sequence ID" value="NZ_JACLIC010000031.1"/>
</dbReference>
<dbReference type="Proteomes" id="UP000706031">
    <property type="component" value="Unassembled WGS sequence"/>
</dbReference>
<name>A0ABS7KMA7_9BACL</name>
<accession>A0ABS7KMA7</accession>
<protein>
    <submittedName>
        <fullName evidence="1">Uncharacterized protein</fullName>
    </submittedName>
</protein>